<keyword evidence="3" id="KW-1185">Reference proteome</keyword>
<gene>
    <name evidence="2" type="ORF">GCM10022378_11250</name>
</gene>
<keyword evidence="1" id="KW-1133">Transmembrane helix</keyword>
<comment type="caution">
    <text evidence="2">The sequence shown here is derived from an EMBL/GenBank/DDBJ whole genome shotgun (WGS) entry which is preliminary data.</text>
</comment>
<evidence type="ECO:0000313" key="3">
    <source>
        <dbReference type="Proteomes" id="UP001500920"/>
    </source>
</evidence>
<proteinExistence type="predicted"/>
<name>A0ABP7EQN7_9STAP</name>
<accession>A0ABP7EQN7</accession>
<sequence>MVWLGIFAFGIVATLSALQVISTGQILFISFIAVALLTMVAPVIAGKMAQKE</sequence>
<keyword evidence="1" id="KW-0812">Transmembrane</keyword>
<evidence type="ECO:0000313" key="2">
    <source>
        <dbReference type="EMBL" id="GAA3722949.1"/>
    </source>
</evidence>
<evidence type="ECO:0000256" key="1">
    <source>
        <dbReference type="SAM" id="Phobius"/>
    </source>
</evidence>
<feature type="transmembrane region" description="Helical" evidence="1">
    <location>
        <begin position="27"/>
        <end position="46"/>
    </location>
</feature>
<protein>
    <recommendedName>
        <fullName evidence="4">DUF2929 domain-containing protein</fullName>
    </recommendedName>
</protein>
<reference evidence="3" key="1">
    <citation type="journal article" date="2019" name="Int. J. Syst. Evol. Microbiol.">
        <title>The Global Catalogue of Microorganisms (GCM) 10K type strain sequencing project: providing services to taxonomists for standard genome sequencing and annotation.</title>
        <authorList>
            <consortium name="The Broad Institute Genomics Platform"/>
            <consortium name="The Broad Institute Genome Sequencing Center for Infectious Disease"/>
            <person name="Wu L."/>
            <person name="Ma J."/>
        </authorList>
    </citation>
    <scope>NUCLEOTIDE SEQUENCE [LARGE SCALE GENOMIC DNA]</scope>
    <source>
        <strain evidence="3">JCM 16981</strain>
    </source>
</reference>
<dbReference type="EMBL" id="BAABCK010000021">
    <property type="protein sequence ID" value="GAA3722949.1"/>
    <property type="molecule type" value="Genomic_DNA"/>
</dbReference>
<keyword evidence="1" id="KW-0472">Membrane</keyword>
<evidence type="ECO:0008006" key="4">
    <source>
        <dbReference type="Google" id="ProtNLM"/>
    </source>
</evidence>
<organism evidence="2 3">
    <name type="scientific">Salinicoccus jeotgali</name>
    <dbReference type="NCBI Taxonomy" id="381634"/>
    <lineage>
        <taxon>Bacteria</taxon>
        <taxon>Bacillati</taxon>
        <taxon>Bacillota</taxon>
        <taxon>Bacilli</taxon>
        <taxon>Bacillales</taxon>
        <taxon>Staphylococcaceae</taxon>
        <taxon>Salinicoccus</taxon>
    </lineage>
</organism>
<dbReference type="RefSeq" id="WP_344702276.1">
    <property type="nucleotide sequence ID" value="NZ_BAABCK010000021.1"/>
</dbReference>
<dbReference type="Proteomes" id="UP001500920">
    <property type="component" value="Unassembled WGS sequence"/>
</dbReference>